<evidence type="ECO:0000256" key="1">
    <source>
        <dbReference type="SAM" id="MobiDB-lite"/>
    </source>
</evidence>
<feature type="region of interest" description="Disordered" evidence="1">
    <location>
        <begin position="1029"/>
        <end position="1048"/>
    </location>
</feature>
<dbReference type="InterPro" id="IPR008965">
    <property type="entry name" value="CBM2/CBM3_carb-bd_dom_sf"/>
</dbReference>
<sequence>MNCKKSILSLVLAIAMIFSVSPTFVFADESLAEIQDTDISDSVDKIKTEENNEEIIDSSSEAELADVTVPEVALNWQEAGVRESDNKQIYKIVCNLSAPANLQMVETVLNYDDSKIQPVYAIGDLSNDQYSDLLYTEPDQDNRITVSGALEVAAKAGAAVANELYHADIEGRKAVRMTAGWTTPLSKAINSFDLMSFYFRLKDGVTLEDFDKETITLHPVQTYTEEQLSTGEDFGVEVRIFESSPAFAYKYSDVRESGYFESLGDSNIHDLAVTFTYPNSDKEPAGETKTPGTVKCEKKLDFTSSNPLTEQQQKDYGIYFEDNTDGSHTLTLYNANIEVALEVARFGQVSGIINLPANTKVILMGVNNIKNTIATSSNAAASVFMKGDGFISSDSATNGELNMSGGGYGIYSESSSEGEVRFENAKINFSDSNYTSGSGIFISYAKQNVIFDNSNITVTNTKGNGLDFSGTVTFRNNSKINVNSSGGAAGVKGNKSIISENSEVNIKNTLKGFVITKESIILTDSIVNIDLDGSSSSYVYGFQTSSGGTISLTNCTTSIKNLHGITATAINIEENGSIQIQGGTTNIENVSKAIGFTLNNDNNRIKLSGDITLNNVKYKAFSVKPEAAEGSGSINFISDMYIYDKNIIPSGIYSIENSVWNFNAAYEDSNYYYVNSGSGNIFTGGLGADDIGSELNSLTISELAEYGIKWIPEEKLLILNNVTIETDKIAVTSNLSKKAIIDSYDNMQIFMYGDNSIKYTGTEADACGIFTGTSNIVGIEDSTNQPPTLSIDMNGNGISAIKTKNSDTQYINFKNINVTAKNSENGIYLDGYSWYTALGFNFDNSSVAFENVNSAINLNNLGFVDFKSTNSKFDFGNSSNIIAGDKSLMTGKILSDKKSRYTVGNADGALWFDTKLDAGTYYYDGTAFSSISKKITIDTGIVGGTVSVENPDANIGDTVVLTVEPNEGYTFANGSLTYTELTDGANPVVITENNGTYSFVMPENGVLITAAFAKNVTIDDSKITGADTGNPVINASTTDEPSSEIKNSDVSIPKDVVDSISSAVPDSVVINTDVAEIELDKTAFEKISNTAGSEGISLKVDVHEASSNETVNNMIMSGAKVIDVKLMSGTTELLPESSAGSNGNLTLKVPYETEAAVTNPSKVSVVYINDAGEKSGVASAYDTASKKVITKLKHLSTYAITDSLGYELVTELVTPSNENFNPGDEIAVAVKVKSSEPTNFGSFNIALDYDSTKMTLTSVEASDAIKTNGYNLVQGEGAEQNKIAYTSGSSSVDVSSEAVTIMTVKYTVNRGIETAANVSVGTKDGYFAPTGADTDIAAVSTAETVNLYNLKVTLSSGDGNTVSGSPAAYYTKYNTAGLYTDDSYTTAVTDTQIKGLVTANENYRLAKDTTEEPLWKTSGGTGYTSTDLTTGTYTEDTSLTAQAVRQYKITFEPGTHGSFAAGAVTEIAKDVNSKLLQSDLPTIEAEAGYNPDGWMSGDVKIDLSTYEVTGDATLTAAYTEAQYSVTFNTVTNGAYTGETGVTDGKATYGTDITFSVEPANSGDIVGYVYYTVNGGNKGYLTGSNGVYTIPYQMFGENIQIYAGVITGTVKIVAHDSYNAAPSGKDLVIIVTEKNENAKYVLQSAGTAAIEMYYSEGLGGYAAFVSNNGTTITEQEVKDRLSVMEGETANTVIAHTADINGDGYVRSVDAMIVNDLYYNNRIGDTSDEMRIKANYYNSDDAVDTSDIAAVLYTVVGRSFTK</sequence>
<dbReference type="InterPro" id="IPR044060">
    <property type="entry name" value="Bacterial_rp_domain"/>
</dbReference>
<feature type="compositionally biased region" description="Polar residues" evidence="1">
    <location>
        <begin position="1031"/>
        <end position="1048"/>
    </location>
</feature>
<evidence type="ECO:0000313" key="4">
    <source>
        <dbReference type="EMBL" id="AUO18236.1"/>
    </source>
</evidence>
<feature type="domain" description="Bacterial repeat" evidence="3">
    <location>
        <begin position="942"/>
        <end position="1015"/>
    </location>
</feature>
<protein>
    <recommendedName>
        <fullName evidence="3">Bacterial repeat domain-containing protein</fullName>
    </recommendedName>
</protein>
<dbReference type="KEGG" id="mpec:B9O19_00049"/>
<gene>
    <name evidence="4" type="ORF">B9O19_00049</name>
</gene>
<evidence type="ECO:0000259" key="3">
    <source>
        <dbReference type="Pfam" id="PF18998"/>
    </source>
</evidence>
<keyword evidence="5" id="KW-1185">Reference proteome</keyword>
<feature type="chain" id="PRO_5014688295" description="Bacterial repeat domain-containing protein" evidence="2">
    <location>
        <begin position="28"/>
        <end position="1760"/>
    </location>
</feature>
<evidence type="ECO:0000313" key="5">
    <source>
        <dbReference type="Proteomes" id="UP000235589"/>
    </source>
</evidence>
<dbReference type="GO" id="GO:0030246">
    <property type="term" value="F:carbohydrate binding"/>
    <property type="evidence" value="ECO:0007669"/>
    <property type="project" value="InterPro"/>
</dbReference>
<organism evidence="4 5">
    <name type="scientific">Monoglobus pectinilyticus</name>
    <dbReference type="NCBI Taxonomy" id="1981510"/>
    <lineage>
        <taxon>Bacteria</taxon>
        <taxon>Bacillati</taxon>
        <taxon>Bacillota</taxon>
        <taxon>Clostridia</taxon>
        <taxon>Monoglobales</taxon>
        <taxon>Monoglobaceae</taxon>
        <taxon>Monoglobus</taxon>
    </lineage>
</organism>
<evidence type="ECO:0000256" key="2">
    <source>
        <dbReference type="SAM" id="SignalP"/>
    </source>
</evidence>
<name>A0A2K9NYW7_9FIRM</name>
<reference evidence="4 5" key="1">
    <citation type="submission" date="2017-04" db="EMBL/GenBank/DDBJ databases">
        <title>Monoglobus pectinilyticus 14 draft genome.</title>
        <authorList>
            <person name="Kim C."/>
            <person name="Rosendale D.I."/>
            <person name="Kelly W.J."/>
            <person name="Tannock G.W."/>
            <person name="Patchett M.L."/>
            <person name="Jordens J.Z."/>
        </authorList>
    </citation>
    <scope>NUCLEOTIDE SEQUENCE [LARGE SCALE GENOMIC DNA]</scope>
    <source>
        <strain evidence="4 5">14</strain>
    </source>
</reference>
<feature type="signal peptide" evidence="2">
    <location>
        <begin position="1"/>
        <end position="27"/>
    </location>
</feature>
<dbReference type="GeneID" id="98061482"/>
<accession>A0A2K9NYW7</accession>
<dbReference type="SUPFAM" id="SSF49384">
    <property type="entry name" value="Carbohydrate-binding domain"/>
    <property type="match status" value="1"/>
</dbReference>
<dbReference type="EMBL" id="CP020991">
    <property type="protein sequence ID" value="AUO18236.1"/>
    <property type="molecule type" value="Genomic_DNA"/>
</dbReference>
<dbReference type="RefSeq" id="WP_102364592.1">
    <property type="nucleotide sequence ID" value="NZ_CP020991.1"/>
</dbReference>
<proteinExistence type="predicted"/>
<dbReference type="Pfam" id="PF18998">
    <property type="entry name" value="Flg_new_2"/>
    <property type="match status" value="1"/>
</dbReference>
<dbReference type="OrthoDB" id="1089471at2"/>
<dbReference type="Proteomes" id="UP000235589">
    <property type="component" value="Chromosome"/>
</dbReference>
<keyword evidence="2" id="KW-0732">Signal</keyword>